<feature type="transmembrane region" description="Helical" evidence="1">
    <location>
        <begin position="234"/>
        <end position="255"/>
    </location>
</feature>
<feature type="transmembrane region" description="Helical" evidence="1">
    <location>
        <begin position="12"/>
        <end position="35"/>
    </location>
</feature>
<protein>
    <submittedName>
        <fullName evidence="2">Uncharacterized protein</fullName>
    </submittedName>
</protein>
<feature type="transmembrane region" description="Helical" evidence="1">
    <location>
        <begin position="261"/>
        <end position="280"/>
    </location>
</feature>
<feature type="transmembrane region" description="Helical" evidence="1">
    <location>
        <begin position="91"/>
        <end position="111"/>
    </location>
</feature>
<proteinExistence type="predicted"/>
<reference evidence="2 3" key="1">
    <citation type="submission" date="2020-08" db="EMBL/GenBank/DDBJ databases">
        <title>Genomic Encyclopedia of Type Strains, Phase IV (KMG-IV): sequencing the most valuable type-strain genomes for metagenomic binning, comparative biology and taxonomic classification.</title>
        <authorList>
            <person name="Goeker M."/>
        </authorList>
    </citation>
    <scope>NUCLEOTIDE SEQUENCE [LARGE SCALE GENOMIC DNA]</scope>
    <source>
        <strain evidence="2 3">DSM 5391</strain>
    </source>
</reference>
<dbReference type="EMBL" id="JACHGK010000001">
    <property type="protein sequence ID" value="MBB6444042.1"/>
    <property type="molecule type" value="Genomic_DNA"/>
</dbReference>
<keyword evidence="3" id="KW-1185">Reference proteome</keyword>
<evidence type="ECO:0000256" key="1">
    <source>
        <dbReference type="SAM" id="Phobius"/>
    </source>
</evidence>
<dbReference type="Proteomes" id="UP000531594">
    <property type="component" value="Unassembled WGS sequence"/>
</dbReference>
<keyword evidence="1" id="KW-1133">Transmembrane helix</keyword>
<accession>A0A7X0LUZ0</accession>
<feature type="transmembrane region" description="Helical" evidence="1">
    <location>
        <begin position="60"/>
        <end position="79"/>
    </location>
</feature>
<organism evidence="2 3">
    <name type="scientific">Bacillus benzoevorans</name>
    <dbReference type="NCBI Taxonomy" id="1456"/>
    <lineage>
        <taxon>Bacteria</taxon>
        <taxon>Bacillati</taxon>
        <taxon>Bacillota</taxon>
        <taxon>Bacilli</taxon>
        <taxon>Bacillales</taxon>
        <taxon>Bacillaceae</taxon>
        <taxon>Bacillus</taxon>
    </lineage>
</organism>
<sequence>MRETTAKSIPVFLIRVMIIHTLTYIVAGILASSLLDYRSVFELPIIGDYMVPYGEESVVWGPYIQPARGLIIGLVLLPFRRFLEKTGYGWFYIWMIMAGIGIVATPSAAPGSIEGIIYTKLPLWFHFFGLTEVLLQTLVFSIFVHMYLRYPTGIIKVLPPIFGIGLESFAGACFAFIGYALISILFAFINQVPITAEANMSLKVQGLFIAPFIANFLIIIFFKNMRFTREVHPIFTFLIIWLVNTISVAVYQQFILEGADLLYALAAPILPALIIVLIAAPRRIRGINRNIHF</sequence>
<keyword evidence="1" id="KW-0812">Transmembrane</keyword>
<feature type="transmembrane region" description="Helical" evidence="1">
    <location>
        <begin position="123"/>
        <end position="148"/>
    </location>
</feature>
<feature type="transmembrane region" description="Helical" evidence="1">
    <location>
        <begin position="204"/>
        <end position="222"/>
    </location>
</feature>
<dbReference type="RefSeq" id="WP_184522669.1">
    <property type="nucleotide sequence ID" value="NZ_JACHGK010000001.1"/>
</dbReference>
<evidence type="ECO:0000313" key="2">
    <source>
        <dbReference type="EMBL" id="MBB6444042.1"/>
    </source>
</evidence>
<comment type="caution">
    <text evidence="2">The sequence shown here is derived from an EMBL/GenBank/DDBJ whole genome shotgun (WGS) entry which is preliminary data.</text>
</comment>
<keyword evidence="1" id="KW-0472">Membrane</keyword>
<feature type="transmembrane region" description="Helical" evidence="1">
    <location>
        <begin position="169"/>
        <end position="189"/>
    </location>
</feature>
<dbReference type="AlphaFoldDB" id="A0A7X0LUZ0"/>
<name>A0A7X0LUZ0_9BACI</name>
<gene>
    <name evidence="2" type="ORF">HNR53_000630</name>
</gene>
<evidence type="ECO:0000313" key="3">
    <source>
        <dbReference type="Proteomes" id="UP000531594"/>
    </source>
</evidence>